<dbReference type="InterPro" id="IPR050613">
    <property type="entry name" value="Sec_Metabolite_Reg"/>
</dbReference>
<dbReference type="OrthoDB" id="1747771at2759"/>
<sequence>MPLSRAFYPAADRCPPISSGEDNNEVEQQEAALLTENSTLRERVAYLQAIIQGRGGTRPGSSRSQSSLSAAEQGDFETFSTILEQWNLGGPEQDASQKAPLLSETSEDFSPILSLIPRGEDCRILVRFSLETLGWIHCALDASAFSIEAEAFVASLEQGQCEGLRNHAWLAIFLGVLAVGLIFMEGTDLVAQLSDSFTRRHDLAMLPRLWYTAVLRQLEFCDFIGRPGIHTVQAIAVLNLCSRHLGERQREITLTGIAISTARSLKMHLLGNELSCPERVRQMPEWQSKADRELGRRLWWSLVICDWLGAATHPPSIRADQFDCEISEGEYDAAQLLGPTAIDQHLKSASPVFHHMAMAKLASVLRSHFEEVDKSLDTLFETLMRLDELESQVPFVIDDSADQPIWAIGQRCHFYFTLNHLRLKLCRVLFRPDVKSFDRYDNIRKCALSAAIAISDMTDFPYVYKKTWYEPASRHCSQIPLLANQCNLRIFPSATIAAGVFLALDLLKFRPEATVEHQKQRILSCMSTIAPYVEKTTICRGGSRILQQLLELIRQCENGMQQVDVMQFIIGMDSRGVMAVENPSIQQQNAWQHLSLDNIDDDSSALFGGHEFFENWNLFDDWNLLGSDFKF</sequence>
<reference evidence="4" key="1">
    <citation type="submission" date="2021-10" db="EMBL/GenBank/DDBJ databases">
        <authorList>
            <person name="Piombo E."/>
        </authorList>
    </citation>
    <scope>NUCLEOTIDE SEQUENCE</scope>
</reference>
<dbReference type="GO" id="GO:0005634">
    <property type="term" value="C:nucleus"/>
    <property type="evidence" value="ECO:0007669"/>
    <property type="project" value="UniProtKB-SubCell"/>
</dbReference>
<name>A0A9N9YN63_9HYPO</name>
<feature type="domain" description="Xylanolytic transcriptional activator regulatory" evidence="3">
    <location>
        <begin position="174"/>
        <end position="346"/>
    </location>
</feature>
<evidence type="ECO:0000256" key="2">
    <source>
        <dbReference type="ARBA" id="ARBA00023242"/>
    </source>
</evidence>
<gene>
    <name evidence="4" type="ORF">CRHIZ90672A_00008657</name>
</gene>
<evidence type="ECO:0000259" key="3">
    <source>
        <dbReference type="Pfam" id="PF04082"/>
    </source>
</evidence>
<comment type="caution">
    <text evidence="4">The sequence shown here is derived from an EMBL/GenBank/DDBJ whole genome shotgun (WGS) entry which is preliminary data.</text>
</comment>
<comment type="subcellular location">
    <subcellularLocation>
        <location evidence="1">Nucleus</location>
    </subcellularLocation>
</comment>
<organism evidence="4 5">
    <name type="scientific">Clonostachys rhizophaga</name>
    <dbReference type="NCBI Taxonomy" id="160324"/>
    <lineage>
        <taxon>Eukaryota</taxon>
        <taxon>Fungi</taxon>
        <taxon>Dikarya</taxon>
        <taxon>Ascomycota</taxon>
        <taxon>Pezizomycotina</taxon>
        <taxon>Sordariomycetes</taxon>
        <taxon>Hypocreomycetidae</taxon>
        <taxon>Hypocreales</taxon>
        <taxon>Bionectriaceae</taxon>
        <taxon>Clonostachys</taxon>
    </lineage>
</organism>
<dbReference type="Proteomes" id="UP000696573">
    <property type="component" value="Unassembled WGS sequence"/>
</dbReference>
<dbReference type="Pfam" id="PF04082">
    <property type="entry name" value="Fungal_trans"/>
    <property type="match status" value="1"/>
</dbReference>
<dbReference type="EMBL" id="CABFNQ020000747">
    <property type="protein sequence ID" value="CAH0033311.1"/>
    <property type="molecule type" value="Genomic_DNA"/>
</dbReference>
<evidence type="ECO:0000313" key="5">
    <source>
        <dbReference type="Proteomes" id="UP000696573"/>
    </source>
</evidence>
<keyword evidence="2" id="KW-0539">Nucleus</keyword>
<evidence type="ECO:0000256" key="1">
    <source>
        <dbReference type="ARBA" id="ARBA00004123"/>
    </source>
</evidence>
<evidence type="ECO:0000313" key="4">
    <source>
        <dbReference type="EMBL" id="CAH0033311.1"/>
    </source>
</evidence>
<dbReference type="GO" id="GO:0006351">
    <property type="term" value="P:DNA-templated transcription"/>
    <property type="evidence" value="ECO:0007669"/>
    <property type="project" value="InterPro"/>
</dbReference>
<dbReference type="InterPro" id="IPR007219">
    <property type="entry name" value="XnlR_reg_dom"/>
</dbReference>
<dbReference type="AlphaFoldDB" id="A0A9N9YN63"/>
<dbReference type="CDD" id="cd12148">
    <property type="entry name" value="fungal_TF_MHR"/>
    <property type="match status" value="1"/>
</dbReference>
<dbReference type="PANTHER" id="PTHR31001:SF90">
    <property type="entry name" value="CENTROMERE DNA-BINDING PROTEIN COMPLEX CBF3 SUBUNIT B"/>
    <property type="match status" value="1"/>
</dbReference>
<proteinExistence type="predicted"/>
<accession>A0A9N9YN63</accession>
<protein>
    <recommendedName>
        <fullName evidence="3">Xylanolytic transcriptional activator regulatory domain-containing protein</fullName>
    </recommendedName>
</protein>
<dbReference type="GO" id="GO:0003677">
    <property type="term" value="F:DNA binding"/>
    <property type="evidence" value="ECO:0007669"/>
    <property type="project" value="InterPro"/>
</dbReference>
<dbReference type="GO" id="GO:0008270">
    <property type="term" value="F:zinc ion binding"/>
    <property type="evidence" value="ECO:0007669"/>
    <property type="project" value="InterPro"/>
</dbReference>
<keyword evidence="5" id="KW-1185">Reference proteome</keyword>
<dbReference type="PANTHER" id="PTHR31001">
    <property type="entry name" value="UNCHARACTERIZED TRANSCRIPTIONAL REGULATORY PROTEIN"/>
    <property type="match status" value="1"/>
</dbReference>